<proteinExistence type="inferred from homology"/>
<feature type="compositionally biased region" description="Acidic residues" evidence="2">
    <location>
        <begin position="442"/>
        <end position="469"/>
    </location>
</feature>
<dbReference type="InterPro" id="IPR019079">
    <property type="entry name" value="Capsule_synth_CapA"/>
</dbReference>
<sequence length="469" mass="52378">MLKHSKDNTQGNRSRLYILGGFFVLVILAIVFHYIWNANQDDQSQDQLAETEVSQADQEVRDQEASDKGTTPEASNQERDQVRDEKTELRISLVGDVMVHGPQLEAAYDEVSGQYDFDPTFAPVAPLIEESDLALANLETTLPGEEFGYTGYPLFASPDSLVDALQESGFDGLFTVNNHCLDTGVQGLERTAQVVEDKGMDAIGTFQDPDQARVLHKDIEGIKVAILAYTEMVNPSQFTTESPEDMTPYLNLLSEDQILADLDEVEEDTDFTLAYVHWGEEYTDQPTANQVHYAQFLAQAGVDAVIGSHPHVIQETEVIEGDQEETFVLYSMGNFASNQRVEALGQDYAATEDGVIVSLNLVKDPETGKVDLASVDYDPTWVWRYEEGDQYAYRVLPIESTLEEDLPQDVVSRMEASYRRSLERLEPKADQNKESESQVNPDDPEAGQDTEDQSSPDDQESDQEMDQVA</sequence>
<dbReference type="PANTHER" id="PTHR33393">
    <property type="entry name" value="POLYGLUTAMINE SYNTHESIS ACCESSORY PROTEIN RV0574C-RELATED"/>
    <property type="match status" value="1"/>
</dbReference>
<dbReference type="STRING" id="883081.HMPREF9698_01339"/>
<feature type="region of interest" description="Disordered" evidence="2">
    <location>
        <begin position="421"/>
        <end position="469"/>
    </location>
</feature>
<dbReference type="eggNOG" id="COG2843">
    <property type="taxonomic scope" value="Bacteria"/>
</dbReference>
<feature type="region of interest" description="Disordered" evidence="2">
    <location>
        <begin position="46"/>
        <end position="86"/>
    </location>
</feature>
<dbReference type="Pfam" id="PF09587">
    <property type="entry name" value="PGA_cap"/>
    <property type="match status" value="1"/>
</dbReference>
<reference evidence="5 6" key="1">
    <citation type="submission" date="2012-09" db="EMBL/GenBank/DDBJ databases">
        <title>The Genome Sequence of Alloiococcus otitis ATCC 51267.</title>
        <authorList>
            <consortium name="The Broad Institute Genome Sequencing Platform"/>
            <person name="Earl A."/>
            <person name="Ward D."/>
            <person name="Feldgarden M."/>
            <person name="Gevers D."/>
            <person name="Huys G."/>
            <person name="Walker B."/>
            <person name="Young S.K."/>
            <person name="Zeng Q."/>
            <person name="Gargeya S."/>
            <person name="Fitzgerald M."/>
            <person name="Haas B."/>
            <person name="Abouelleil A."/>
            <person name="Alvarado L."/>
            <person name="Arachchi H.M."/>
            <person name="Berlin A.M."/>
            <person name="Chapman S.B."/>
            <person name="Goldberg J."/>
            <person name="Griggs A."/>
            <person name="Gujja S."/>
            <person name="Hansen M."/>
            <person name="Howarth C."/>
            <person name="Imamovic A."/>
            <person name="Larimer J."/>
            <person name="McCowen C."/>
            <person name="Montmayeur A."/>
            <person name="Murphy C."/>
            <person name="Neiman D."/>
            <person name="Pearson M."/>
            <person name="Priest M."/>
            <person name="Roberts A."/>
            <person name="Saif S."/>
            <person name="Shea T."/>
            <person name="Sisk P."/>
            <person name="Sykes S."/>
            <person name="Wortman J."/>
            <person name="Nusbaum C."/>
            <person name="Birren B."/>
        </authorList>
    </citation>
    <scope>NUCLEOTIDE SEQUENCE [LARGE SCALE GENOMIC DNA]</scope>
    <source>
        <strain evidence="5 6">ATCC 51267</strain>
    </source>
</reference>
<accession>K9E906</accession>
<dbReference type="InterPro" id="IPR029052">
    <property type="entry name" value="Metallo-depent_PP-like"/>
</dbReference>
<name>K9E906_9LACT</name>
<dbReference type="AlphaFoldDB" id="K9E906"/>
<dbReference type="PANTHER" id="PTHR33393:SF12">
    <property type="entry name" value="CAPSULE BIOSYNTHESIS PROTEIN CAPA"/>
    <property type="match status" value="1"/>
</dbReference>
<gene>
    <name evidence="5" type="ORF">HMPREF9698_01339</name>
</gene>
<feature type="transmembrane region" description="Helical" evidence="3">
    <location>
        <begin position="16"/>
        <end position="36"/>
    </location>
</feature>
<evidence type="ECO:0000256" key="2">
    <source>
        <dbReference type="SAM" id="MobiDB-lite"/>
    </source>
</evidence>
<dbReference type="OrthoDB" id="9810906at2"/>
<keyword evidence="3" id="KW-0472">Membrane</keyword>
<organism evidence="5 6">
    <name type="scientific">Alloiococcus otitis ATCC 51267</name>
    <dbReference type="NCBI Taxonomy" id="883081"/>
    <lineage>
        <taxon>Bacteria</taxon>
        <taxon>Bacillati</taxon>
        <taxon>Bacillota</taxon>
        <taxon>Bacilli</taxon>
        <taxon>Lactobacillales</taxon>
        <taxon>Carnobacteriaceae</taxon>
        <taxon>Alloiococcus</taxon>
    </lineage>
</organism>
<feature type="compositionally biased region" description="Basic and acidic residues" evidence="2">
    <location>
        <begin position="76"/>
        <end position="86"/>
    </location>
</feature>
<protein>
    <recommendedName>
        <fullName evidence="4">Capsule synthesis protein CapA domain-containing protein</fullName>
    </recommendedName>
</protein>
<evidence type="ECO:0000313" key="6">
    <source>
        <dbReference type="Proteomes" id="UP000009875"/>
    </source>
</evidence>
<evidence type="ECO:0000259" key="4">
    <source>
        <dbReference type="SMART" id="SM00854"/>
    </source>
</evidence>
<evidence type="ECO:0000256" key="1">
    <source>
        <dbReference type="ARBA" id="ARBA00005662"/>
    </source>
</evidence>
<feature type="compositionally biased region" description="Basic and acidic residues" evidence="2">
    <location>
        <begin position="421"/>
        <end position="436"/>
    </location>
</feature>
<comment type="caution">
    <text evidence="5">The sequence shown here is derived from an EMBL/GenBank/DDBJ whole genome shotgun (WGS) entry which is preliminary data.</text>
</comment>
<dbReference type="EMBL" id="AGXA01000022">
    <property type="protein sequence ID" value="EKU93178.1"/>
    <property type="molecule type" value="Genomic_DNA"/>
</dbReference>
<dbReference type="RefSeq" id="WP_003778343.1">
    <property type="nucleotide sequence ID" value="NZ_JH992960.1"/>
</dbReference>
<dbReference type="SMART" id="SM00854">
    <property type="entry name" value="PGA_cap"/>
    <property type="match status" value="1"/>
</dbReference>
<keyword evidence="6" id="KW-1185">Reference proteome</keyword>
<dbReference type="HOGENOM" id="CLU_038823_0_0_9"/>
<keyword evidence="3" id="KW-1133">Transmembrane helix</keyword>
<feature type="domain" description="Capsule synthesis protein CapA" evidence="4">
    <location>
        <begin position="90"/>
        <end position="339"/>
    </location>
</feature>
<dbReference type="SUPFAM" id="SSF56300">
    <property type="entry name" value="Metallo-dependent phosphatases"/>
    <property type="match status" value="1"/>
</dbReference>
<dbReference type="Gene3D" id="3.60.21.10">
    <property type="match status" value="1"/>
</dbReference>
<evidence type="ECO:0000313" key="5">
    <source>
        <dbReference type="EMBL" id="EKU93178.1"/>
    </source>
</evidence>
<feature type="compositionally biased region" description="Polar residues" evidence="2">
    <location>
        <begin position="46"/>
        <end position="57"/>
    </location>
</feature>
<dbReference type="Proteomes" id="UP000009875">
    <property type="component" value="Unassembled WGS sequence"/>
</dbReference>
<comment type="similarity">
    <text evidence="1">Belongs to the CapA family.</text>
</comment>
<dbReference type="CDD" id="cd07381">
    <property type="entry name" value="MPP_CapA"/>
    <property type="match status" value="1"/>
</dbReference>
<evidence type="ECO:0000256" key="3">
    <source>
        <dbReference type="SAM" id="Phobius"/>
    </source>
</evidence>
<dbReference type="InterPro" id="IPR052169">
    <property type="entry name" value="CW_Biosynth-Accessory"/>
</dbReference>
<keyword evidence="3" id="KW-0812">Transmembrane</keyword>
<feature type="compositionally biased region" description="Basic and acidic residues" evidence="2">
    <location>
        <begin position="58"/>
        <end position="67"/>
    </location>
</feature>